<dbReference type="PROSITE" id="PS50928">
    <property type="entry name" value="ABC_TM1"/>
    <property type="match status" value="1"/>
</dbReference>
<comment type="similarity">
    <text evidence="7">Belongs to the binding-protein-dependent transport system permease family.</text>
</comment>
<evidence type="ECO:0000256" key="6">
    <source>
        <dbReference type="ARBA" id="ARBA00023136"/>
    </source>
</evidence>
<dbReference type="PANTHER" id="PTHR30193:SF1">
    <property type="entry name" value="ABC TRANSPORTER PERMEASE PROTEIN YESP-RELATED"/>
    <property type="match status" value="1"/>
</dbReference>
<keyword evidence="6 7" id="KW-0472">Membrane</keyword>
<dbReference type="InterPro" id="IPR035906">
    <property type="entry name" value="MetI-like_sf"/>
</dbReference>
<dbReference type="CDD" id="cd06261">
    <property type="entry name" value="TM_PBP2"/>
    <property type="match status" value="1"/>
</dbReference>
<dbReference type="EMBL" id="JBGFTU010000005">
    <property type="protein sequence ID" value="MEZ0164284.1"/>
    <property type="molecule type" value="Genomic_DNA"/>
</dbReference>
<evidence type="ECO:0000256" key="2">
    <source>
        <dbReference type="ARBA" id="ARBA00022448"/>
    </source>
</evidence>
<evidence type="ECO:0000256" key="1">
    <source>
        <dbReference type="ARBA" id="ARBA00004651"/>
    </source>
</evidence>
<feature type="transmembrane region" description="Helical" evidence="7">
    <location>
        <begin position="177"/>
        <end position="201"/>
    </location>
</feature>
<keyword evidence="3" id="KW-1003">Cell membrane</keyword>
<evidence type="ECO:0000256" key="8">
    <source>
        <dbReference type="SAM" id="MobiDB-lite"/>
    </source>
</evidence>
<feature type="transmembrane region" description="Helical" evidence="7">
    <location>
        <begin position="96"/>
        <end position="117"/>
    </location>
</feature>
<dbReference type="InterPro" id="IPR051393">
    <property type="entry name" value="ABC_transporter_permease"/>
</dbReference>
<feature type="transmembrane region" description="Helical" evidence="7">
    <location>
        <begin position="35"/>
        <end position="62"/>
    </location>
</feature>
<keyword evidence="5 7" id="KW-1133">Transmembrane helix</keyword>
<evidence type="ECO:0000259" key="9">
    <source>
        <dbReference type="PROSITE" id="PS50928"/>
    </source>
</evidence>
<dbReference type="PANTHER" id="PTHR30193">
    <property type="entry name" value="ABC TRANSPORTER PERMEASE PROTEIN"/>
    <property type="match status" value="1"/>
</dbReference>
<keyword evidence="11" id="KW-1185">Reference proteome</keyword>
<feature type="region of interest" description="Disordered" evidence="8">
    <location>
        <begin position="1"/>
        <end position="25"/>
    </location>
</feature>
<name>A0ABV4GZK6_9ACTN</name>
<accession>A0ABV4GZK6</accession>
<gene>
    <name evidence="10" type="ORF">AB2L27_05820</name>
</gene>
<comment type="caution">
    <text evidence="10">The sequence shown here is derived from an EMBL/GenBank/DDBJ whole genome shotgun (WGS) entry which is preliminary data.</text>
</comment>
<comment type="subcellular location">
    <subcellularLocation>
        <location evidence="1 7">Cell membrane</location>
        <topology evidence="1 7">Multi-pass membrane protein</topology>
    </subcellularLocation>
</comment>
<feature type="transmembrane region" description="Helical" evidence="7">
    <location>
        <begin position="286"/>
        <end position="308"/>
    </location>
</feature>
<protein>
    <submittedName>
        <fullName evidence="10">Carbohydrate ABC transporter permease</fullName>
    </submittedName>
</protein>
<dbReference type="Pfam" id="PF00528">
    <property type="entry name" value="BPD_transp_1"/>
    <property type="match status" value="1"/>
</dbReference>
<keyword evidence="2 7" id="KW-0813">Transport</keyword>
<dbReference type="SUPFAM" id="SSF161098">
    <property type="entry name" value="MetI-like"/>
    <property type="match status" value="1"/>
</dbReference>
<feature type="domain" description="ABC transmembrane type-1" evidence="9">
    <location>
        <begin position="92"/>
        <end position="305"/>
    </location>
</feature>
<evidence type="ECO:0000256" key="7">
    <source>
        <dbReference type="RuleBase" id="RU363032"/>
    </source>
</evidence>
<proteinExistence type="inferred from homology"/>
<feature type="transmembrane region" description="Helical" evidence="7">
    <location>
        <begin position="228"/>
        <end position="247"/>
    </location>
</feature>
<sequence length="317" mass="35021">MSTSTTPAAAGALAPDRPPTLRRRRSSAAAAEERAAYVFLLPWFVGLLFTVIPFGVSLYLAFTDYNLLQSPQLVGLENFTRVFEDPKAETSARVTLTYTFVAVPISLVTALAVAMLLNKGVRGLKFYRSVFYLPSLIGTSVAIVMLWRSIFGYGGVVNSFLGFFGIEGPGWVTDPDWALVTLITLSIWTFGASMVIFLAGLRQIPVVYYEAAAVDGAGWWRQFRSITVPLLSPVIFFNLVLGLIGSLQTFTQGFVFSGGTGGPAESTLFFNLYLYQQGFQRFDMGYASALAWVMFIVIAFFTALNFLVSKWWVFYDD</sequence>
<keyword evidence="4 7" id="KW-0812">Transmembrane</keyword>
<dbReference type="Proteomes" id="UP001565927">
    <property type="component" value="Unassembled WGS sequence"/>
</dbReference>
<feature type="transmembrane region" description="Helical" evidence="7">
    <location>
        <begin position="253"/>
        <end position="274"/>
    </location>
</feature>
<evidence type="ECO:0000256" key="5">
    <source>
        <dbReference type="ARBA" id="ARBA00022989"/>
    </source>
</evidence>
<feature type="transmembrane region" description="Helical" evidence="7">
    <location>
        <begin position="129"/>
        <end position="150"/>
    </location>
</feature>
<dbReference type="InterPro" id="IPR000515">
    <property type="entry name" value="MetI-like"/>
</dbReference>
<evidence type="ECO:0000256" key="3">
    <source>
        <dbReference type="ARBA" id="ARBA00022475"/>
    </source>
</evidence>
<dbReference type="RefSeq" id="WP_370440529.1">
    <property type="nucleotide sequence ID" value="NZ_JBGFTU010000005.1"/>
</dbReference>
<evidence type="ECO:0000313" key="10">
    <source>
        <dbReference type="EMBL" id="MEZ0164284.1"/>
    </source>
</evidence>
<organism evidence="10 11">
    <name type="scientific">Kineococcus halophytocola</name>
    <dbReference type="NCBI Taxonomy" id="3234027"/>
    <lineage>
        <taxon>Bacteria</taxon>
        <taxon>Bacillati</taxon>
        <taxon>Actinomycetota</taxon>
        <taxon>Actinomycetes</taxon>
        <taxon>Kineosporiales</taxon>
        <taxon>Kineosporiaceae</taxon>
        <taxon>Kineococcus</taxon>
    </lineage>
</organism>
<evidence type="ECO:0000313" key="11">
    <source>
        <dbReference type="Proteomes" id="UP001565927"/>
    </source>
</evidence>
<dbReference type="Gene3D" id="1.10.3720.10">
    <property type="entry name" value="MetI-like"/>
    <property type="match status" value="1"/>
</dbReference>
<evidence type="ECO:0000256" key="4">
    <source>
        <dbReference type="ARBA" id="ARBA00022692"/>
    </source>
</evidence>
<reference evidence="10 11" key="1">
    <citation type="submission" date="2024-07" db="EMBL/GenBank/DDBJ databases">
        <authorList>
            <person name="Thanompreechachai J."/>
            <person name="Duangmal K."/>
        </authorList>
    </citation>
    <scope>NUCLEOTIDE SEQUENCE [LARGE SCALE GENOMIC DNA]</scope>
    <source>
        <strain evidence="10 11">LSe6-4</strain>
    </source>
</reference>